<accession>A0A8B0STA6</accession>
<organism evidence="1">
    <name type="scientific">Klebsiella pneumoniae</name>
    <dbReference type="NCBI Taxonomy" id="573"/>
    <lineage>
        <taxon>Bacteria</taxon>
        <taxon>Pseudomonadati</taxon>
        <taxon>Pseudomonadota</taxon>
        <taxon>Gammaproteobacteria</taxon>
        <taxon>Enterobacterales</taxon>
        <taxon>Enterobacteriaceae</taxon>
        <taxon>Klebsiella/Raoultella group</taxon>
        <taxon>Klebsiella</taxon>
        <taxon>Klebsiella pneumoniae complex</taxon>
    </lineage>
</organism>
<geneLocation type="plasmid" evidence="1">
    <name>p17-15-vir-like</name>
</geneLocation>
<keyword evidence="1" id="KW-0614">Plasmid</keyword>
<protein>
    <submittedName>
        <fullName evidence="1">Uncharacterized protein</fullName>
    </submittedName>
</protein>
<reference evidence="1" key="1">
    <citation type="submission" date="2020-01" db="EMBL/GenBank/DDBJ databases">
        <authorList>
            <person name="Qin S."/>
        </authorList>
    </citation>
    <scope>NUCLEOTIDE SEQUENCE</scope>
    <source>
        <strain evidence="1">CVir17-16-YZ6g</strain>
        <plasmid evidence="1">p17-15-vir-like</plasmid>
    </source>
</reference>
<sequence length="42" mass="4672">MVLTGERWELGLGAEAKLYLNVKKTSNLPPVFDKSDYSGDKT</sequence>
<dbReference type="EMBL" id="MN956836">
    <property type="protein sequence ID" value="QTX13910.1"/>
    <property type="molecule type" value="Genomic_DNA"/>
</dbReference>
<proteinExistence type="predicted"/>
<name>A0A8B0STA6_KLEPN</name>
<dbReference type="AlphaFoldDB" id="A0A8B0STA6"/>
<evidence type="ECO:0000313" key="1">
    <source>
        <dbReference type="EMBL" id="QTX13910.1"/>
    </source>
</evidence>